<dbReference type="EMBL" id="BLXT01000751">
    <property type="protein sequence ID" value="GFN79961.1"/>
    <property type="molecule type" value="Genomic_DNA"/>
</dbReference>
<comment type="caution">
    <text evidence="1">The sequence shown here is derived from an EMBL/GenBank/DDBJ whole genome shotgun (WGS) entry which is preliminary data.</text>
</comment>
<proteinExistence type="predicted"/>
<name>A0AAV3YC13_9GAST</name>
<reference evidence="1 2" key="1">
    <citation type="journal article" date="2021" name="Elife">
        <title>Chloroplast acquisition without the gene transfer in kleptoplastic sea slugs, Plakobranchus ocellatus.</title>
        <authorList>
            <person name="Maeda T."/>
            <person name="Takahashi S."/>
            <person name="Yoshida T."/>
            <person name="Shimamura S."/>
            <person name="Takaki Y."/>
            <person name="Nagai Y."/>
            <person name="Toyoda A."/>
            <person name="Suzuki Y."/>
            <person name="Arimoto A."/>
            <person name="Ishii H."/>
            <person name="Satoh N."/>
            <person name="Nishiyama T."/>
            <person name="Hasebe M."/>
            <person name="Maruyama T."/>
            <person name="Minagawa J."/>
            <person name="Obokata J."/>
            <person name="Shigenobu S."/>
        </authorList>
    </citation>
    <scope>NUCLEOTIDE SEQUENCE [LARGE SCALE GENOMIC DNA]</scope>
</reference>
<gene>
    <name evidence="1" type="ORF">PoB_000646700</name>
</gene>
<organism evidence="1 2">
    <name type="scientific">Plakobranchus ocellatus</name>
    <dbReference type="NCBI Taxonomy" id="259542"/>
    <lineage>
        <taxon>Eukaryota</taxon>
        <taxon>Metazoa</taxon>
        <taxon>Spiralia</taxon>
        <taxon>Lophotrochozoa</taxon>
        <taxon>Mollusca</taxon>
        <taxon>Gastropoda</taxon>
        <taxon>Heterobranchia</taxon>
        <taxon>Euthyneura</taxon>
        <taxon>Panpulmonata</taxon>
        <taxon>Sacoglossa</taxon>
        <taxon>Placobranchoidea</taxon>
        <taxon>Plakobranchidae</taxon>
        <taxon>Plakobranchus</taxon>
    </lineage>
</organism>
<evidence type="ECO:0000313" key="1">
    <source>
        <dbReference type="EMBL" id="GFN79961.1"/>
    </source>
</evidence>
<sequence>MTSDFQALRQARVPVVELEPATEGSLQMSGWTRWALGHRRPLAIARQWKDQLDMEVICSPCRPYIVDHLTKVTLVRIESTGLYFCLACALKRLPSLGTKTFYS</sequence>
<keyword evidence="2" id="KW-1185">Reference proteome</keyword>
<evidence type="ECO:0000313" key="2">
    <source>
        <dbReference type="Proteomes" id="UP000735302"/>
    </source>
</evidence>
<dbReference type="AlphaFoldDB" id="A0AAV3YC13"/>
<protein>
    <submittedName>
        <fullName evidence="1">Uncharacterized protein</fullName>
    </submittedName>
</protein>
<dbReference type="Proteomes" id="UP000735302">
    <property type="component" value="Unassembled WGS sequence"/>
</dbReference>
<accession>A0AAV3YC13</accession>